<dbReference type="CDD" id="cd04514">
    <property type="entry name" value="Taspase1_like"/>
    <property type="match status" value="1"/>
</dbReference>
<dbReference type="PANTHER" id="PTHR10188">
    <property type="entry name" value="L-ASPARAGINASE"/>
    <property type="match status" value="1"/>
</dbReference>
<dbReference type="InterPro" id="IPR029055">
    <property type="entry name" value="Ntn_hydrolases_N"/>
</dbReference>
<evidence type="ECO:0000313" key="5">
    <source>
        <dbReference type="Proteomes" id="UP001159428"/>
    </source>
</evidence>
<dbReference type="Gene3D" id="3.60.20.30">
    <property type="entry name" value="(Glycosyl)asparaginase"/>
    <property type="match status" value="1"/>
</dbReference>
<name>A0AAU9WEE9_9CNID</name>
<dbReference type="GO" id="GO:0005737">
    <property type="term" value="C:cytoplasm"/>
    <property type="evidence" value="ECO:0007669"/>
    <property type="project" value="TreeGrafter"/>
</dbReference>
<protein>
    <recommendedName>
        <fullName evidence="6">Threonine aspartase 1</fullName>
    </recommendedName>
</protein>
<dbReference type="GO" id="GO:0004298">
    <property type="term" value="F:threonine-type endopeptidase activity"/>
    <property type="evidence" value="ECO:0007669"/>
    <property type="project" value="InterPro"/>
</dbReference>
<organism evidence="4 5">
    <name type="scientific">Pocillopora meandrina</name>
    <dbReference type="NCBI Taxonomy" id="46732"/>
    <lineage>
        <taxon>Eukaryota</taxon>
        <taxon>Metazoa</taxon>
        <taxon>Cnidaria</taxon>
        <taxon>Anthozoa</taxon>
        <taxon>Hexacorallia</taxon>
        <taxon>Scleractinia</taxon>
        <taxon>Astrocoeniina</taxon>
        <taxon>Pocilloporidae</taxon>
        <taxon>Pocillopora</taxon>
    </lineage>
</organism>
<reference evidence="4 5" key="1">
    <citation type="submission" date="2022-05" db="EMBL/GenBank/DDBJ databases">
        <authorList>
            <consortium name="Genoscope - CEA"/>
            <person name="William W."/>
        </authorList>
    </citation>
    <scope>NUCLEOTIDE SEQUENCE [LARGE SCALE GENOMIC DNA]</scope>
</reference>
<dbReference type="Proteomes" id="UP001159428">
    <property type="component" value="Unassembled WGS sequence"/>
</dbReference>
<sequence>MTPIQYGGLIMRAQYLALARQKIAYYAGAGYHSVSHENEYKQACRAACAEAMKAIKQGSSAKDVVITAITALEDFPCTNAGIGSNLTKSGTVECDASIMDGNSSAFGAVGALKGIRNPIQVAGKLLEGDMSGPSVLGLISPIFLAGEGAYLWALDHGFIACRDEDMITDRSIQTWKRCKSRLELSDVDYKSKPCPLENLCNVSNEGNHMDTVGAVCMDRHGHLCAGVSSGGVIYKTPGRIGQASVYGCGCWATSRQMNKVGVACCTSGCGEHLMKSILAKECARLASRRDAVSAVQEGLEDVFLGSPFLSTVEQKLGGVLLLRVEEEETADDCTVDLVWGHTTESMCIGYMTEQDKRPQVRLSRLHKGQQHPLLVEGTVYRLPHR</sequence>
<dbReference type="EMBL" id="CALNXJ010000014">
    <property type="protein sequence ID" value="CAH3114270.1"/>
    <property type="molecule type" value="Genomic_DNA"/>
</dbReference>
<comment type="similarity">
    <text evidence="1">Belongs to the Ntn-hydrolase family.</text>
</comment>
<dbReference type="PANTHER" id="PTHR10188:SF8">
    <property type="entry name" value="THREONINE ASPARTASE 1"/>
    <property type="match status" value="1"/>
</dbReference>
<dbReference type="InterPro" id="IPR000246">
    <property type="entry name" value="Peptidase_T2"/>
</dbReference>
<dbReference type="GO" id="GO:0051604">
    <property type="term" value="P:protein maturation"/>
    <property type="evidence" value="ECO:0007669"/>
    <property type="project" value="TreeGrafter"/>
</dbReference>
<evidence type="ECO:0000256" key="1">
    <source>
        <dbReference type="ARBA" id="ARBA00010872"/>
    </source>
</evidence>
<accession>A0AAU9WEE9</accession>
<keyword evidence="5" id="KW-1185">Reference proteome</keyword>
<gene>
    <name evidence="4" type="ORF">PMEA_00006143</name>
</gene>
<evidence type="ECO:0008006" key="6">
    <source>
        <dbReference type="Google" id="ProtNLM"/>
    </source>
</evidence>
<evidence type="ECO:0000256" key="2">
    <source>
        <dbReference type="PIRSR" id="PIRSR600246-1"/>
    </source>
</evidence>
<proteinExistence type="inferred from homology"/>
<dbReference type="Pfam" id="PF01112">
    <property type="entry name" value="Asparaginase_2"/>
    <property type="match status" value="1"/>
</dbReference>
<evidence type="ECO:0000256" key="3">
    <source>
        <dbReference type="PIRSR" id="PIRSR600246-3"/>
    </source>
</evidence>
<dbReference type="AlphaFoldDB" id="A0AAU9WEE9"/>
<evidence type="ECO:0000313" key="4">
    <source>
        <dbReference type="EMBL" id="CAH3114270.1"/>
    </source>
</evidence>
<feature type="active site" description="Nucleophile" evidence="2">
    <location>
        <position position="211"/>
    </location>
</feature>
<dbReference type="InterPro" id="IPR037464">
    <property type="entry name" value="Taspase1"/>
</dbReference>
<comment type="caution">
    <text evidence="4">The sequence shown here is derived from an EMBL/GenBank/DDBJ whole genome shotgun (WGS) entry which is preliminary data.</text>
</comment>
<feature type="site" description="Cleavage; by autolysis" evidence="3">
    <location>
        <begin position="210"/>
        <end position="211"/>
    </location>
</feature>
<dbReference type="SUPFAM" id="SSF56235">
    <property type="entry name" value="N-terminal nucleophile aminohydrolases (Ntn hydrolases)"/>
    <property type="match status" value="1"/>
</dbReference>